<name>A0ABV6LQ48_9BACI</name>
<dbReference type="InterPro" id="IPR007657">
    <property type="entry name" value="Glycosyltransferase_61"/>
</dbReference>
<evidence type="ECO:0000313" key="5">
    <source>
        <dbReference type="EMBL" id="MFC0524540.1"/>
    </source>
</evidence>
<dbReference type="RefSeq" id="WP_377348611.1">
    <property type="nucleotide sequence ID" value="NZ_JBHLTP010000011.1"/>
</dbReference>
<feature type="domain" description="Glycosyltransferase 61 catalytic" evidence="4">
    <location>
        <begin position="129"/>
        <end position="302"/>
    </location>
</feature>
<accession>A0ABV6LQ48</accession>
<keyword evidence="6" id="KW-1185">Reference proteome</keyword>
<evidence type="ECO:0000256" key="2">
    <source>
        <dbReference type="ARBA" id="ARBA00022679"/>
    </source>
</evidence>
<dbReference type="Proteomes" id="UP001589836">
    <property type="component" value="Unassembled WGS sequence"/>
</dbReference>
<evidence type="ECO:0000256" key="3">
    <source>
        <dbReference type="ARBA" id="ARBA00023180"/>
    </source>
</evidence>
<comment type="caution">
    <text evidence="5">The sequence shown here is derived from an EMBL/GenBank/DDBJ whole genome shotgun (WGS) entry which is preliminary data.</text>
</comment>
<dbReference type="EMBL" id="JBHLTP010000011">
    <property type="protein sequence ID" value="MFC0524540.1"/>
    <property type="molecule type" value="Genomic_DNA"/>
</dbReference>
<evidence type="ECO:0000256" key="1">
    <source>
        <dbReference type="ARBA" id="ARBA00022676"/>
    </source>
</evidence>
<keyword evidence="2" id="KW-0808">Transferase</keyword>
<dbReference type="InterPro" id="IPR049625">
    <property type="entry name" value="Glyco_transf_61_cat"/>
</dbReference>
<dbReference type="PANTHER" id="PTHR20961">
    <property type="entry name" value="GLYCOSYLTRANSFERASE"/>
    <property type="match status" value="1"/>
</dbReference>
<evidence type="ECO:0000259" key="4">
    <source>
        <dbReference type="Pfam" id="PF04577"/>
    </source>
</evidence>
<reference evidence="5 6" key="1">
    <citation type="submission" date="2024-09" db="EMBL/GenBank/DDBJ databases">
        <authorList>
            <person name="Sun Q."/>
            <person name="Mori K."/>
        </authorList>
    </citation>
    <scope>NUCLEOTIDE SEQUENCE [LARGE SCALE GENOMIC DNA]</scope>
    <source>
        <strain evidence="5 6">NCAIM B.02529</strain>
    </source>
</reference>
<keyword evidence="3" id="KW-0325">Glycoprotein</keyword>
<gene>
    <name evidence="5" type="ORF">ACFFGV_13270</name>
</gene>
<sequence length="364" mass="41701">MIILSNIETHVPTEFYQRTFDWAKAYFKDIDDYYKVIYPKESITFSAPKGLDPIRWPVTTPYQEAFVCIIPEGRIFSSHGYVATPDNKRMRDIEFTIPLPYSELPVPDETEETVAHLLWGGNDVTQNNYHHFLLDILPRYHLLQRSNIHIDKYVFGKMSKPFHKEWLNMLGIPKSKVIEIDPSSKFPFHLKAKKVIVPSVPRLMGGIPKWAVQYIKDTATQKVTLKPDSTYKRIYISREDAGARYIVNESELKQLLVNKGFKTITLSSLSVKEQVEIFSSADVVLAPVGAGNTNLIFSKPGAKHFELSPRTMNSNVFWKICNHLNLEYFQIVCPIEEPPKVIGGIDNLIVDIDKLNSLLQMEGI</sequence>
<keyword evidence="1" id="KW-0328">Glycosyltransferase</keyword>
<dbReference type="Pfam" id="PF04577">
    <property type="entry name" value="Glyco_transf_61"/>
    <property type="match status" value="1"/>
</dbReference>
<organism evidence="5 6">
    <name type="scientific">Pontibacillus salicampi</name>
    <dbReference type="NCBI Taxonomy" id="1449801"/>
    <lineage>
        <taxon>Bacteria</taxon>
        <taxon>Bacillati</taxon>
        <taxon>Bacillota</taxon>
        <taxon>Bacilli</taxon>
        <taxon>Bacillales</taxon>
        <taxon>Bacillaceae</taxon>
        <taxon>Pontibacillus</taxon>
    </lineage>
</organism>
<dbReference type="PANTHER" id="PTHR20961:SF124">
    <property type="entry name" value="GLYCOSYLTRANSFERASE"/>
    <property type="match status" value="1"/>
</dbReference>
<protein>
    <submittedName>
        <fullName evidence="5">DUF563 domain-containing protein</fullName>
    </submittedName>
</protein>
<evidence type="ECO:0000313" key="6">
    <source>
        <dbReference type="Proteomes" id="UP001589836"/>
    </source>
</evidence>
<proteinExistence type="predicted"/>